<dbReference type="WBParaSite" id="HPBE_0001069201-mRNA-1">
    <property type="protein sequence ID" value="HPBE_0001069201-mRNA-1"/>
    <property type="gene ID" value="HPBE_0001069201"/>
</dbReference>
<organism evidence="3 4">
    <name type="scientific">Heligmosomoides polygyrus</name>
    <name type="common">Parasitic roundworm</name>
    <dbReference type="NCBI Taxonomy" id="6339"/>
    <lineage>
        <taxon>Eukaryota</taxon>
        <taxon>Metazoa</taxon>
        <taxon>Ecdysozoa</taxon>
        <taxon>Nematoda</taxon>
        <taxon>Chromadorea</taxon>
        <taxon>Rhabditida</taxon>
        <taxon>Rhabditina</taxon>
        <taxon>Rhabditomorpha</taxon>
        <taxon>Strongyloidea</taxon>
        <taxon>Heligmosomidae</taxon>
        <taxon>Heligmosomoides</taxon>
    </lineage>
</organism>
<dbReference type="InterPro" id="IPR055268">
    <property type="entry name" value="PCB-like"/>
</dbReference>
<dbReference type="InterPro" id="IPR005481">
    <property type="entry name" value="BC-like_N"/>
</dbReference>
<reference evidence="2 3" key="1">
    <citation type="submission" date="2018-11" db="EMBL/GenBank/DDBJ databases">
        <authorList>
            <consortium name="Pathogen Informatics"/>
        </authorList>
    </citation>
    <scope>NUCLEOTIDE SEQUENCE [LARGE SCALE GENOMIC DNA]</scope>
</reference>
<feature type="domain" description="Biotin carboxylase-like N-terminal" evidence="1">
    <location>
        <begin position="29"/>
        <end position="63"/>
    </location>
</feature>
<evidence type="ECO:0000313" key="2">
    <source>
        <dbReference type="EMBL" id="VDO86004.1"/>
    </source>
</evidence>
<gene>
    <name evidence="2" type="ORF">HPBE_LOCUS10693</name>
</gene>
<dbReference type="GO" id="GO:0006094">
    <property type="term" value="P:gluconeogenesis"/>
    <property type="evidence" value="ECO:0007669"/>
    <property type="project" value="TreeGrafter"/>
</dbReference>
<dbReference type="Gene3D" id="3.40.50.20">
    <property type="match status" value="1"/>
</dbReference>
<protein>
    <submittedName>
        <fullName evidence="4">Biotin_carb_N domain-containing protein</fullName>
    </submittedName>
</protein>
<dbReference type="InterPro" id="IPR016185">
    <property type="entry name" value="PreATP-grasp_dom_sf"/>
</dbReference>
<accession>A0A3P7ZPJ3</accession>
<dbReference type="PANTHER" id="PTHR43778:SF2">
    <property type="entry name" value="PYRUVATE CARBOXYLASE, MITOCHONDRIAL"/>
    <property type="match status" value="1"/>
</dbReference>
<dbReference type="SUPFAM" id="SSF52440">
    <property type="entry name" value="PreATP-grasp domain"/>
    <property type="match status" value="1"/>
</dbReference>
<dbReference type="PANTHER" id="PTHR43778">
    <property type="entry name" value="PYRUVATE CARBOXYLASE"/>
    <property type="match status" value="1"/>
</dbReference>
<dbReference type="AlphaFoldDB" id="A0A183FS23"/>
<evidence type="ECO:0000313" key="3">
    <source>
        <dbReference type="Proteomes" id="UP000050761"/>
    </source>
</evidence>
<evidence type="ECO:0000259" key="1">
    <source>
        <dbReference type="Pfam" id="PF00289"/>
    </source>
</evidence>
<dbReference type="Pfam" id="PF00289">
    <property type="entry name" value="Biotin_carb_N"/>
    <property type="match status" value="1"/>
</dbReference>
<keyword evidence="3" id="KW-1185">Reference proteome</keyword>
<dbReference type="GO" id="GO:0005737">
    <property type="term" value="C:cytoplasm"/>
    <property type="evidence" value="ECO:0007669"/>
    <property type="project" value="TreeGrafter"/>
</dbReference>
<dbReference type="GO" id="GO:0004736">
    <property type="term" value="F:pyruvate carboxylase activity"/>
    <property type="evidence" value="ECO:0007669"/>
    <property type="project" value="TreeGrafter"/>
</dbReference>
<dbReference type="Proteomes" id="UP000050761">
    <property type="component" value="Unassembled WGS sequence"/>
</dbReference>
<reference evidence="4" key="2">
    <citation type="submission" date="2019-09" db="UniProtKB">
        <authorList>
            <consortium name="WormBaseParasite"/>
        </authorList>
    </citation>
    <scope>IDENTIFICATION</scope>
</reference>
<dbReference type="OrthoDB" id="196847at2759"/>
<dbReference type="EMBL" id="UZAH01026846">
    <property type="protein sequence ID" value="VDO86004.1"/>
    <property type="molecule type" value="Genomic_DNA"/>
</dbReference>
<evidence type="ECO:0000313" key="4">
    <source>
        <dbReference type="WBParaSite" id="HPBE_0001069201-mRNA-1"/>
    </source>
</evidence>
<sequence length="110" mass="12218">MRVLPTSHLLKRLCLQHRRSYSVAKQREFKKVMVANRGEIAIRVFRALTELNMTSVAIYSEQYMLTSPVVAYTVALAVALTLPLGKRGGDGEGEALVCSAWLRKPVGNQS</sequence>
<accession>A0A183FS23</accession>
<name>A0A183FS23_HELPZ</name>
<proteinExistence type="predicted"/>